<dbReference type="InterPro" id="IPR013094">
    <property type="entry name" value="AB_hydrolase_3"/>
</dbReference>
<dbReference type="GO" id="GO:0016787">
    <property type="term" value="F:hydrolase activity"/>
    <property type="evidence" value="ECO:0007669"/>
    <property type="project" value="UniProtKB-KW"/>
</dbReference>
<sequence>MDKARIVVKEVIPRVPLVAGTIVKHYTKGWCKENEDAVQKYCNVGPPADEWTLKQHLAVNIIKDLIGKMRNYTVEDIQKINQRPTPLPAGSKSFPFTIPNDYRTQAAETLAPLLERWKSEIGWDWQSDECEPITGEWIIEESMLGEQSSPDIDAPVVLYYPGGAYHVCSIQTHRFVTTRVAKHGQCRVFAINYRLAPQHPFPAAVVDALAAYLYLTNPPKDADFKPVDATQLIMAGDSAGGGLVIATALAIRDLYLPAPLALVAVSPWIDLTHSFPSIFHAMDTDYLPKAGFDYLPSPALDFSKLPQHREVFPDAIDIASENPTDVASECEPEIEVKEEKLDDDIIVEKRQVKRVQLYAPNEALMVPYVSPVFDPRKLQGLPQMLIESGGAERLHDEAVYAAYSAAQHHPAEAALDTQATKVTFNVYEGQPHVFQMFADLTASKKSFSTIGAFIQHVTGAEKDKEGRFDKPFERFKINGKGQSVNHTDQVLDEKTWQEWTKSLENPSVEQRMEEAKRFGIKYKGH</sequence>
<gene>
    <name evidence="5" type="ORF">INT43_005051</name>
</gene>
<comment type="caution">
    <text evidence="5">The sequence shown here is derived from an EMBL/GenBank/DDBJ whole genome shotgun (WGS) entry which is preliminary data.</text>
</comment>
<keyword evidence="6" id="KW-1185">Reference proteome</keyword>
<evidence type="ECO:0000259" key="4">
    <source>
        <dbReference type="Pfam" id="PF07859"/>
    </source>
</evidence>
<dbReference type="PANTHER" id="PTHR48081">
    <property type="entry name" value="AB HYDROLASE SUPERFAMILY PROTEIN C4A8.06C"/>
    <property type="match status" value="1"/>
</dbReference>
<dbReference type="InterPro" id="IPR033140">
    <property type="entry name" value="Lipase_GDXG_put_SER_AS"/>
</dbReference>
<dbReference type="EMBL" id="JAEPQZ010000014">
    <property type="protein sequence ID" value="KAG2173633.1"/>
    <property type="molecule type" value="Genomic_DNA"/>
</dbReference>
<feature type="active site" evidence="3">
    <location>
        <position position="238"/>
    </location>
</feature>
<evidence type="ECO:0000256" key="2">
    <source>
        <dbReference type="ARBA" id="ARBA00022801"/>
    </source>
</evidence>
<accession>A0A8H7UBB7</accession>
<dbReference type="PROSITE" id="PS01174">
    <property type="entry name" value="LIPASE_GDXG_SER"/>
    <property type="match status" value="1"/>
</dbReference>
<dbReference type="InterPro" id="IPR050300">
    <property type="entry name" value="GDXG_lipolytic_enzyme"/>
</dbReference>
<evidence type="ECO:0000313" key="6">
    <source>
        <dbReference type="Proteomes" id="UP000654370"/>
    </source>
</evidence>
<proteinExistence type="inferred from homology"/>
<evidence type="ECO:0000313" key="5">
    <source>
        <dbReference type="EMBL" id="KAG2173633.1"/>
    </source>
</evidence>
<evidence type="ECO:0000256" key="1">
    <source>
        <dbReference type="ARBA" id="ARBA00010515"/>
    </source>
</evidence>
<name>A0A8H7UBB7_MORIS</name>
<dbReference type="Pfam" id="PF07859">
    <property type="entry name" value="Abhydrolase_3"/>
    <property type="match status" value="2"/>
</dbReference>
<comment type="similarity">
    <text evidence="1">Belongs to the 'GDXG' lipolytic enzyme family.</text>
</comment>
<dbReference type="AlphaFoldDB" id="A0A8H7UBB7"/>
<dbReference type="Gene3D" id="3.40.50.1820">
    <property type="entry name" value="alpha/beta hydrolase"/>
    <property type="match status" value="1"/>
</dbReference>
<dbReference type="OrthoDB" id="408631at2759"/>
<feature type="domain" description="Alpha/beta hydrolase fold-3" evidence="4">
    <location>
        <begin position="333"/>
        <end position="435"/>
    </location>
</feature>
<evidence type="ECO:0000256" key="3">
    <source>
        <dbReference type="PROSITE-ProRule" id="PRU10038"/>
    </source>
</evidence>
<dbReference type="PANTHER" id="PTHR48081:SF26">
    <property type="entry name" value="ALPHA_BETA HYDROLASE FOLD-3 DOMAIN-CONTAINING PROTEIN"/>
    <property type="match status" value="1"/>
</dbReference>
<dbReference type="SUPFAM" id="SSF53474">
    <property type="entry name" value="alpha/beta-Hydrolases"/>
    <property type="match status" value="1"/>
</dbReference>
<protein>
    <recommendedName>
        <fullName evidence="4">Alpha/beta hydrolase fold-3 domain-containing protein</fullName>
    </recommendedName>
</protein>
<feature type="domain" description="Alpha/beta hydrolase fold-3" evidence="4">
    <location>
        <begin position="157"/>
        <end position="292"/>
    </location>
</feature>
<dbReference type="Proteomes" id="UP000654370">
    <property type="component" value="Unassembled WGS sequence"/>
</dbReference>
<dbReference type="InterPro" id="IPR029058">
    <property type="entry name" value="AB_hydrolase_fold"/>
</dbReference>
<organism evidence="5 6">
    <name type="scientific">Mortierella isabellina</name>
    <name type="common">Filamentous fungus</name>
    <name type="synonym">Umbelopsis isabellina</name>
    <dbReference type="NCBI Taxonomy" id="91625"/>
    <lineage>
        <taxon>Eukaryota</taxon>
        <taxon>Fungi</taxon>
        <taxon>Fungi incertae sedis</taxon>
        <taxon>Mucoromycota</taxon>
        <taxon>Mucoromycotina</taxon>
        <taxon>Umbelopsidomycetes</taxon>
        <taxon>Umbelopsidales</taxon>
        <taxon>Umbelopsidaceae</taxon>
        <taxon>Umbelopsis</taxon>
    </lineage>
</organism>
<keyword evidence="2" id="KW-0378">Hydrolase</keyword>
<reference evidence="5" key="1">
    <citation type="submission" date="2020-12" db="EMBL/GenBank/DDBJ databases">
        <title>Metabolic potential, ecology and presence of endohyphal bacteria is reflected in genomic diversity of Mucoromycotina.</title>
        <authorList>
            <person name="Muszewska A."/>
            <person name="Okrasinska A."/>
            <person name="Steczkiewicz K."/>
            <person name="Drgas O."/>
            <person name="Orlowska M."/>
            <person name="Perlinska-Lenart U."/>
            <person name="Aleksandrzak-Piekarczyk T."/>
            <person name="Szatraj K."/>
            <person name="Zielenkiewicz U."/>
            <person name="Pilsyk S."/>
            <person name="Malc E."/>
            <person name="Mieczkowski P."/>
            <person name="Kruszewska J.S."/>
            <person name="Biernat P."/>
            <person name="Pawlowska J."/>
        </authorList>
    </citation>
    <scope>NUCLEOTIDE SEQUENCE</scope>
    <source>
        <strain evidence="5">WA0000067209</strain>
    </source>
</reference>